<protein>
    <recommendedName>
        <fullName evidence="3">GDSL-like lipase/acylhydrolase family protein</fullName>
    </recommendedName>
</protein>
<evidence type="ECO:0000313" key="1">
    <source>
        <dbReference type="EMBL" id="TQO18669.1"/>
    </source>
</evidence>
<gene>
    <name evidence="1" type="ORF">FB472_0189</name>
</gene>
<dbReference type="Proteomes" id="UP000316560">
    <property type="component" value="Unassembled WGS sequence"/>
</dbReference>
<reference evidence="1 2" key="1">
    <citation type="submission" date="2019-06" db="EMBL/GenBank/DDBJ databases">
        <title>Sequencing the genomes of 1000 actinobacteria strains.</title>
        <authorList>
            <person name="Klenk H.-P."/>
        </authorList>
    </citation>
    <scope>NUCLEOTIDE SEQUENCE [LARGE SCALE GENOMIC DNA]</scope>
    <source>
        <strain evidence="1 2">DSM 21947</strain>
    </source>
</reference>
<dbReference type="AlphaFoldDB" id="A0A8H2PWU4"/>
<dbReference type="EMBL" id="VFRA01000001">
    <property type="protein sequence ID" value="TQO18669.1"/>
    <property type="molecule type" value="Genomic_DNA"/>
</dbReference>
<sequence length="240" mass="25969">MFAALGHVVMKPFMLLWLYTSPRSWRGLPIPESGSPIVVGGPDPLKVLVSGSGIVVGYGVASNALALGGSLARSIASLTGRGVEVATLACPRMTTTMAKSRLTPEALKGLDAVVLSLGTFDLLCFLPSRRWGRGMSELVDSVLANAEPNTQLFIVNCTAPKMSHFIGAYRHHLLRLTTAYNGEIEKLTHRQDRVHQIHFAPQPQDAEAVQGRESYRVWAEQIAPDIAQGLQGRPHPRGDV</sequence>
<name>A0A8H2PWU4_9MICO</name>
<organism evidence="1 2">
    <name type="scientific">Rhodoglobus vestalii</name>
    <dbReference type="NCBI Taxonomy" id="193384"/>
    <lineage>
        <taxon>Bacteria</taxon>
        <taxon>Bacillati</taxon>
        <taxon>Actinomycetota</taxon>
        <taxon>Actinomycetes</taxon>
        <taxon>Micrococcales</taxon>
        <taxon>Microbacteriaceae</taxon>
        <taxon>Rhodoglobus</taxon>
    </lineage>
</organism>
<evidence type="ECO:0000313" key="2">
    <source>
        <dbReference type="Proteomes" id="UP000316560"/>
    </source>
</evidence>
<proteinExistence type="predicted"/>
<dbReference type="RefSeq" id="WP_141989253.1">
    <property type="nucleotide sequence ID" value="NZ_VFRA01000001.1"/>
</dbReference>
<comment type="caution">
    <text evidence="1">The sequence shown here is derived from an EMBL/GenBank/DDBJ whole genome shotgun (WGS) entry which is preliminary data.</text>
</comment>
<dbReference type="Gene3D" id="3.40.50.1110">
    <property type="entry name" value="SGNH hydrolase"/>
    <property type="match status" value="1"/>
</dbReference>
<keyword evidence="2" id="KW-1185">Reference proteome</keyword>
<accession>A0A8H2PWU4</accession>
<dbReference type="InterPro" id="IPR036514">
    <property type="entry name" value="SGNH_hydro_sf"/>
</dbReference>
<dbReference type="OrthoDB" id="5116564at2"/>
<evidence type="ECO:0008006" key="3">
    <source>
        <dbReference type="Google" id="ProtNLM"/>
    </source>
</evidence>
<dbReference type="SUPFAM" id="SSF52266">
    <property type="entry name" value="SGNH hydrolase"/>
    <property type="match status" value="1"/>
</dbReference>